<organism evidence="2 3">
    <name type="scientific">Cephalotrichum gorgonifer</name>
    <dbReference type="NCBI Taxonomy" id="2041049"/>
    <lineage>
        <taxon>Eukaryota</taxon>
        <taxon>Fungi</taxon>
        <taxon>Dikarya</taxon>
        <taxon>Ascomycota</taxon>
        <taxon>Pezizomycotina</taxon>
        <taxon>Sordariomycetes</taxon>
        <taxon>Hypocreomycetidae</taxon>
        <taxon>Microascales</taxon>
        <taxon>Microascaceae</taxon>
        <taxon>Cephalotrichum</taxon>
    </lineage>
</organism>
<feature type="compositionally biased region" description="Basic and acidic residues" evidence="1">
    <location>
        <begin position="324"/>
        <end position="361"/>
    </location>
</feature>
<accession>A0AAE8N1C6</accession>
<feature type="compositionally biased region" description="Low complexity" evidence="1">
    <location>
        <begin position="305"/>
        <end position="319"/>
    </location>
</feature>
<protein>
    <submittedName>
        <fullName evidence="2">Uncharacterized protein</fullName>
    </submittedName>
</protein>
<evidence type="ECO:0000256" key="1">
    <source>
        <dbReference type="SAM" id="MobiDB-lite"/>
    </source>
</evidence>
<feature type="compositionally biased region" description="Basic and acidic residues" evidence="1">
    <location>
        <begin position="466"/>
        <end position="475"/>
    </location>
</feature>
<dbReference type="EMBL" id="ONZQ02000007">
    <property type="protein sequence ID" value="SPO03055.1"/>
    <property type="molecule type" value="Genomic_DNA"/>
</dbReference>
<sequence>MLDENLPTFRFRPSTDSPTSTTLYLTQGGSDPAPAFLLRRPDPSLPASRNKYAAALSDPSFHSVIYAEVLVEPEWRAPSPPPAGSPPAPHVPITPDSVSLQLYNPDQTVVLKHAAGGWNRSESWEFEMPERTFRLPSASRLDRDSADGPAAAPGSGASVVFRWKKDGKLSRDMTCYIVGQSLDGKKSKEPDITVAMFGHGKGDACAVTLYEPNMRRVDIEDRKGLEVVLLLGAEVIRSLYLNTKGDPFNISASAPGAPNTAGAKASGAANVAGAGRGRDSRPQQAAAAAIPVMSGAVGAPAAQKNSAAPRPAANASASRSRSRERRDREEQDRIRKMLKEEEASEKRRREEEVEKETERLRSLYGVPASGAAAPQPQPPQPPPAAGAGGNRPALPPRPVAQSPTNLAPGVPPSLPQRPVSAGPYGYSNVTPPPQSQGQGQGQHTGGGGGASSHLKKAEGFVSGLFRAEREREEERRKKKVAKKRSVHF</sequence>
<feature type="compositionally biased region" description="Basic residues" evidence="1">
    <location>
        <begin position="476"/>
        <end position="488"/>
    </location>
</feature>
<proteinExistence type="predicted"/>
<dbReference type="AlphaFoldDB" id="A0AAE8N1C6"/>
<name>A0AAE8N1C6_9PEZI</name>
<feature type="compositionally biased region" description="Pro residues" evidence="1">
    <location>
        <begin position="375"/>
        <end position="384"/>
    </location>
</feature>
<feature type="compositionally biased region" description="Polar residues" evidence="1">
    <location>
        <begin position="14"/>
        <end position="29"/>
    </location>
</feature>
<reference evidence="2" key="1">
    <citation type="submission" date="2018-03" db="EMBL/GenBank/DDBJ databases">
        <authorList>
            <person name="Guldener U."/>
        </authorList>
    </citation>
    <scope>NUCLEOTIDE SEQUENCE</scope>
</reference>
<dbReference type="Proteomes" id="UP001187682">
    <property type="component" value="Unassembled WGS sequence"/>
</dbReference>
<feature type="region of interest" description="Disordered" evidence="1">
    <location>
        <begin position="1"/>
        <end position="34"/>
    </location>
</feature>
<keyword evidence="3" id="KW-1185">Reference proteome</keyword>
<comment type="caution">
    <text evidence="2">The sequence shown here is derived from an EMBL/GenBank/DDBJ whole genome shotgun (WGS) entry which is preliminary data.</text>
</comment>
<evidence type="ECO:0000313" key="3">
    <source>
        <dbReference type="Proteomes" id="UP001187682"/>
    </source>
</evidence>
<feature type="compositionally biased region" description="Gly residues" evidence="1">
    <location>
        <begin position="438"/>
        <end position="450"/>
    </location>
</feature>
<feature type="region of interest" description="Disordered" evidence="1">
    <location>
        <begin position="300"/>
        <end position="488"/>
    </location>
</feature>
<evidence type="ECO:0000313" key="2">
    <source>
        <dbReference type="EMBL" id="SPO03055.1"/>
    </source>
</evidence>
<gene>
    <name evidence="2" type="ORF">DNG_05736</name>
</gene>